<dbReference type="InterPro" id="IPR011059">
    <property type="entry name" value="Metal-dep_hydrolase_composite"/>
</dbReference>
<dbReference type="OMA" id="ACALKVH"/>
<comment type="subcellular location">
    <subcellularLocation>
        <location evidence="5 10">Cytoplasm</location>
    </subcellularLocation>
</comment>
<feature type="binding site" evidence="5 8">
    <location>
        <position position="367"/>
    </location>
    <ligand>
        <name>Ni(2+)</name>
        <dbReference type="ChEBI" id="CHEBI:49786"/>
        <label>1</label>
    </ligand>
</feature>
<evidence type="ECO:0000256" key="12">
    <source>
        <dbReference type="RuleBase" id="RU004158"/>
    </source>
</evidence>
<dbReference type="Gene3D" id="2.30.40.10">
    <property type="entry name" value="Urease, subunit C, domain 1"/>
    <property type="match status" value="1"/>
</dbReference>
<feature type="binding site" evidence="5 8">
    <location>
        <position position="141"/>
    </location>
    <ligand>
        <name>Ni(2+)</name>
        <dbReference type="ChEBI" id="CHEBI:49786"/>
        <label>1</label>
    </ligand>
</feature>
<feature type="binding site" description="via carbamate group" evidence="5 8">
    <location>
        <position position="224"/>
    </location>
    <ligand>
        <name>Ni(2+)</name>
        <dbReference type="ChEBI" id="CHEBI:49786"/>
        <label>1</label>
    </ligand>
</feature>
<evidence type="ECO:0000256" key="3">
    <source>
        <dbReference type="ARBA" id="ARBA00022723"/>
    </source>
</evidence>
<comment type="similarity">
    <text evidence="5 12">Belongs to the metallo-dependent hydrolases superfamily. Urease alpha subunit family.</text>
</comment>
<accession>A0A1B8P3G5</accession>
<protein>
    <recommendedName>
        <fullName evidence="5 6">Urease subunit alpha</fullName>
        <ecNumber evidence="5 6">3.5.1.5</ecNumber>
    </recommendedName>
    <alternativeName>
        <fullName evidence="5">Urea amidohydrolase subunit alpha</fullName>
    </alternativeName>
</protein>
<dbReference type="HAMAP" id="MF_01953">
    <property type="entry name" value="Urease_alpha"/>
    <property type="match status" value="1"/>
</dbReference>
<dbReference type="InterPro" id="IPR017951">
    <property type="entry name" value="Urease_asu_c"/>
</dbReference>
<dbReference type="PANTHER" id="PTHR43440:SF1">
    <property type="entry name" value="UREASE"/>
    <property type="match status" value="1"/>
</dbReference>
<evidence type="ECO:0000313" key="14">
    <source>
        <dbReference type="EMBL" id="OBX36787.1"/>
    </source>
</evidence>
<dbReference type="InterPro" id="IPR050112">
    <property type="entry name" value="Urease_alpha_subunit"/>
</dbReference>
<reference evidence="14 15" key="1">
    <citation type="submission" date="2016-06" db="EMBL/GenBank/DDBJ databases">
        <title>Genome sequence of halotolerant plant growth promoting strain of Halomonas elongata HEK1 isolated from salterns of Rann of Kutch, Gujarat, India.</title>
        <authorList>
            <person name="Gaba S."/>
            <person name="Singh R.N."/>
            <person name="Abrol S."/>
            <person name="Kaushik R."/>
            <person name="Saxena A.K."/>
        </authorList>
    </citation>
    <scope>NUCLEOTIDE SEQUENCE [LARGE SCALE GENOMIC DNA]</scope>
    <source>
        <strain evidence="14 15">HEK1</strain>
    </source>
</reference>
<feature type="modified residue" description="N6-carboxylysine" evidence="5 7">
    <location>
        <position position="224"/>
    </location>
</feature>
<evidence type="ECO:0000256" key="4">
    <source>
        <dbReference type="ARBA" id="ARBA00022801"/>
    </source>
</evidence>
<dbReference type="PROSITE" id="PS00145">
    <property type="entry name" value="UREASE_2"/>
    <property type="match status" value="1"/>
</dbReference>
<dbReference type="PATRIC" id="fig|2746.7.peg.1167"/>
<proteinExistence type="inferred from homology"/>
<evidence type="ECO:0000256" key="9">
    <source>
        <dbReference type="PIRSR" id="PIRSR611612-52"/>
    </source>
</evidence>
<feature type="domain" description="Urease" evidence="13">
    <location>
        <begin position="136"/>
        <end position="575"/>
    </location>
</feature>
<dbReference type="InterPro" id="IPR032466">
    <property type="entry name" value="Metal_Hydrolase"/>
</dbReference>
<comment type="subunit">
    <text evidence="5">Heterotrimer of UreA (gamma), UreB (beta) and UreC (alpha) subunits. Three heterotrimers associate to form the active enzyme.</text>
</comment>
<evidence type="ECO:0000313" key="15">
    <source>
        <dbReference type="Proteomes" id="UP000092504"/>
    </source>
</evidence>
<comment type="PTM">
    <text evidence="7">Carbamylation allows a single lysine to coordinate two nickel ions.</text>
</comment>
<comment type="PTM">
    <text evidence="5">Carboxylation allows a single lysine to coordinate two nickel ions.</text>
</comment>
<evidence type="ECO:0000256" key="5">
    <source>
        <dbReference type="HAMAP-Rule" id="MF_01953"/>
    </source>
</evidence>
<evidence type="ECO:0000256" key="7">
    <source>
        <dbReference type="PIRSR" id="PIRSR611612-50"/>
    </source>
</evidence>
<dbReference type="RefSeq" id="WP_013332035.1">
    <property type="nucleotide sequence ID" value="NZ_CP087224.1"/>
</dbReference>
<feature type="binding site" evidence="5 8">
    <location>
        <position position="253"/>
    </location>
    <ligand>
        <name>Ni(2+)</name>
        <dbReference type="ChEBI" id="CHEBI:49786"/>
        <label>2</label>
    </ligand>
</feature>
<keyword evidence="5 10" id="KW-0963">Cytoplasm</keyword>
<dbReference type="InterPro" id="IPR005848">
    <property type="entry name" value="Urease_asu"/>
</dbReference>
<dbReference type="CDD" id="cd00375">
    <property type="entry name" value="Urease_alpha"/>
    <property type="match status" value="1"/>
</dbReference>
<dbReference type="Pfam" id="PF01979">
    <property type="entry name" value="Amidohydro_1"/>
    <property type="match status" value="1"/>
</dbReference>
<dbReference type="PROSITE" id="PS51368">
    <property type="entry name" value="UREASE_3"/>
    <property type="match status" value="1"/>
</dbReference>
<dbReference type="GO" id="GO:0016151">
    <property type="term" value="F:nickel cation binding"/>
    <property type="evidence" value="ECO:0007669"/>
    <property type="project" value="UniProtKB-UniRule"/>
</dbReference>
<dbReference type="NCBIfam" id="NF009685">
    <property type="entry name" value="PRK13206.1"/>
    <property type="match status" value="1"/>
</dbReference>
<evidence type="ECO:0000256" key="6">
    <source>
        <dbReference type="NCBIfam" id="TIGR01792"/>
    </source>
</evidence>
<evidence type="ECO:0000256" key="1">
    <source>
        <dbReference type="ARBA" id="ARBA00004897"/>
    </source>
</evidence>
<dbReference type="UniPathway" id="UPA00258">
    <property type="reaction ID" value="UER00370"/>
</dbReference>
<comment type="cofactor">
    <cofactor evidence="5 8 11">
        <name>Ni cation</name>
        <dbReference type="ChEBI" id="CHEBI:25516"/>
    </cofactor>
    <text evidence="5 8 11">Binds 2 nickel ions per subunit.</text>
</comment>
<feature type="active site" description="Proton donor" evidence="5 9">
    <location>
        <position position="327"/>
    </location>
</feature>
<comment type="catalytic activity">
    <reaction evidence="5 11">
        <text>urea + 2 H2O + H(+) = hydrogencarbonate + 2 NH4(+)</text>
        <dbReference type="Rhea" id="RHEA:20557"/>
        <dbReference type="ChEBI" id="CHEBI:15377"/>
        <dbReference type="ChEBI" id="CHEBI:15378"/>
        <dbReference type="ChEBI" id="CHEBI:16199"/>
        <dbReference type="ChEBI" id="CHEBI:17544"/>
        <dbReference type="ChEBI" id="CHEBI:28938"/>
        <dbReference type="EC" id="3.5.1.5"/>
    </reaction>
</comment>
<evidence type="ECO:0000256" key="11">
    <source>
        <dbReference type="RuleBase" id="RU000510"/>
    </source>
</evidence>
<comment type="pathway">
    <text evidence="1 5">Nitrogen metabolism; urea degradation; CO(2) and NH(3) from urea (urease route): step 1/1.</text>
</comment>
<evidence type="ECO:0000259" key="13">
    <source>
        <dbReference type="PROSITE" id="PS51368"/>
    </source>
</evidence>
<dbReference type="EC" id="3.5.1.5" evidence="5 6"/>
<feature type="binding site" evidence="5 8">
    <location>
        <position position="279"/>
    </location>
    <ligand>
        <name>Ni(2+)</name>
        <dbReference type="ChEBI" id="CHEBI:49786"/>
        <label>2</label>
    </ligand>
</feature>
<dbReference type="GeneID" id="91009572"/>
<keyword evidence="3 5" id="KW-0479">Metal-binding</keyword>
<gene>
    <name evidence="14" type="primary">ureC1</name>
    <name evidence="5" type="synonym">ureC</name>
    <name evidence="14" type="ORF">A8U91_01134</name>
</gene>
<dbReference type="InterPro" id="IPR006680">
    <property type="entry name" value="Amidohydro-rel"/>
</dbReference>
<dbReference type="EMBL" id="MAJD01000001">
    <property type="protein sequence ID" value="OBX36787.1"/>
    <property type="molecule type" value="Genomic_DNA"/>
</dbReference>
<evidence type="ECO:0000256" key="10">
    <source>
        <dbReference type="PROSITE-ProRule" id="PRU00700"/>
    </source>
</evidence>
<feature type="binding site" description="via carbamate group" evidence="5 8">
    <location>
        <position position="224"/>
    </location>
    <ligand>
        <name>Ni(2+)</name>
        <dbReference type="ChEBI" id="CHEBI:49786"/>
        <label>2</label>
    </ligand>
</feature>
<dbReference type="Proteomes" id="UP000092504">
    <property type="component" value="Unassembled WGS sequence"/>
</dbReference>
<organism evidence="14 15">
    <name type="scientific">Halomonas elongata</name>
    <dbReference type="NCBI Taxonomy" id="2746"/>
    <lineage>
        <taxon>Bacteria</taxon>
        <taxon>Pseudomonadati</taxon>
        <taxon>Pseudomonadota</taxon>
        <taxon>Gammaproteobacteria</taxon>
        <taxon>Oceanospirillales</taxon>
        <taxon>Halomonadaceae</taxon>
        <taxon>Halomonas</taxon>
    </lineage>
</organism>
<dbReference type="InterPro" id="IPR017950">
    <property type="entry name" value="Urease_AS"/>
</dbReference>
<dbReference type="GO" id="GO:0009039">
    <property type="term" value="F:urease activity"/>
    <property type="evidence" value="ECO:0007669"/>
    <property type="project" value="UniProtKB-UniRule"/>
</dbReference>
<dbReference type="PANTHER" id="PTHR43440">
    <property type="entry name" value="UREASE"/>
    <property type="match status" value="1"/>
</dbReference>
<dbReference type="GO" id="GO:0043419">
    <property type="term" value="P:urea catabolic process"/>
    <property type="evidence" value="ECO:0007669"/>
    <property type="project" value="UniProtKB-UniRule"/>
</dbReference>
<sequence length="575" mass="61724">MTSSNRSPNRISRQAYADMYGPTVGDRVRLGDTELWIEVERDATHYGDEVKFGGGKVIRDGMGQSQRHDAAVMDTVITNALILDWWGIVKADVGLQDGRIAAIGKAGNPDTQPDVEIVIGPGTEVIAGEGKILTAGHIDSHIHFICPQQVEEALASGVTTMLGGGTGPATGSNATTCTPGAWHIGKMLQAVDDLPMNIGLLGKGNASLPGALEAQLEAGAMGLKLHEDWGTTPASIDNCLAVAERYDVQVAIHTDTLNESGFVEDTLAAFKERCIHTYHTEGAGGGHAPDILTACAKPYVLPSSTNPTRPYTINTIDEHLDMLMVCHHLDPNIPEDVAFADSRIRRETIAAEDILHDMGVISMIASDAQAMGRVGEVICRTWQTAHKMKVQRGLLPEDVERGADNLRARRYIAKTTINPALTHGIAHEVGSVEVGKLADLVLWDPAFFGVKPALVLKGGMIALAPMGDPNGSIPTPQPVHYRPMFGALGRAASQTRRTFVSQAALDAGIREKLGLASELAACRDVRSVRKSDMKLNEACPDLQVDPQTYEVRADGELLTCEPATELPLAQRYHLF</sequence>
<feature type="binding site" evidence="5 8">
    <location>
        <position position="143"/>
    </location>
    <ligand>
        <name>Ni(2+)</name>
        <dbReference type="ChEBI" id="CHEBI:49786"/>
        <label>1</label>
    </ligand>
</feature>
<dbReference type="PRINTS" id="PR01752">
    <property type="entry name" value="UREASE"/>
</dbReference>
<comment type="caution">
    <text evidence="14">The sequence shown here is derived from an EMBL/GenBank/DDBJ whole genome shotgun (WGS) entry which is preliminary data.</text>
</comment>
<dbReference type="NCBIfam" id="NF009686">
    <property type="entry name" value="PRK13207.1"/>
    <property type="match status" value="1"/>
</dbReference>
<dbReference type="SUPFAM" id="SSF51556">
    <property type="entry name" value="Metallo-dependent hydrolases"/>
    <property type="match status" value="1"/>
</dbReference>
<dbReference type="Gene3D" id="3.20.20.140">
    <property type="entry name" value="Metal-dependent hydrolases"/>
    <property type="match status" value="1"/>
</dbReference>
<keyword evidence="2 5" id="KW-0533">Nickel</keyword>
<dbReference type="GO" id="GO:0005737">
    <property type="term" value="C:cytoplasm"/>
    <property type="evidence" value="ECO:0007669"/>
    <property type="project" value="UniProtKB-SubCell"/>
</dbReference>
<dbReference type="SUPFAM" id="SSF51338">
    <property type="entry name" value="Composite domain of metallo-dependent hydrolases"/>
    <property type="match status" value="2"/>
</dbReference>
<dbReference type="NCBIfam" id="TIGR01792">
    <property type="entry name" value="urease_alph"/>
    <property type="match status" value="1"/>
</dbReference>
<dbReference type="InterPro" id="IPR011612">
    <property type="entry name" value="Urease_alpha_N_dom"/>
</dbReference>
<dbReference type="Pfam" id="PF00449">
    <property type="entry name" value="Urease_alpha"/>
    <property type="match status" value="1"/>
</dbReference>
<feature type="binding site" evidence="5 10">
    <location>
        <position position="226"/>
    </location>
    <ligand>
        <name>substrate</name>
    </ligand>
</feature>
<evidence type="ECO:0000256" key="8">
    <source>
        <dbReference type="PIRSR" id="PIRSR611612-51"/>
    </source>
</evidence>
<evidence type="ECO:0000256" key="2">
    <source>
        <dbReference type="ARBA" id="ARBA00022596"/>
    </source>
</evidence>
<dbReference type="AlphaFoldDB" id="A0A1B8P3G5"/>
<keyword evidence="4 5" id="KW-0378">Hydrolase</keyword>
<name>A0A1B8P3G5_HALEL</name>